<gene>
    <name evidence="6" type="ORF">HGG69_01240</name>
</gene>
<dbReference type="Gene3D" id="3.40.109.10">
    <property type="entry name" value="NADH Oxidase"/>
    <property type="match status" value="1"/>
</dbReference>
<dbReference type="EMBL" id="CP051481">
    <property type="protein sequence ID" value="QJG66945.1"/>
    <property type="molecule type" value="Genomic_DNA"/>
</dbReference>
<feature type="domain" description="Nitroreductase" evidence="5">
    <location>
        <begin position="7"/>
        <end position="164"/>
    </location>
</feature>
<accession>A0A858U6Q1</accession>
<evidence type="ECO:0000256" key="4">
    <source>
        <dbReference type="ARBA" id="ARBA00023002"/>
    </source>
</evidence>
<keyword evidence="3" id="KW-0288">FMN</keyword>
<dbReference type="InterPro" id="IPR000415">
    <property type="entry name" value="Nitroreductase-like"/>
</dbReference>
<dbReference type="GO" id="GO:0016491">
    <property type="term" value="F:oxidoreductase activity"/>
    <property type="evidence" value="ECO:0007669"/>
    <property type="project" value="UniProtKB-KW"/>
</dbReference>
<evidence type="ECO:0000313" key="7">
    <source>
        <dbReference type="Proteomes" id="UP000501060"/>
    </source>
</evidence>
<dbReference type="AlphaFoldDB" id="A0A858U6Q1"/>
<evidence type="ECO:0000259" key="5">
    <source>
        <dbReference type="Pfam" id="PF00881"/>
    </source>
</evidence>
<dbReference type="PANTHER" id="PTHR43425:SF2">
    <property type="entry name" value="OXYGEN-INSENSITIVE NADPH NITROREDUCTASE"/>
    <property type="match status" value="1"/>
</dbReference>
<reference evidence="6 7" key="1">
    <citation type="submission" date="2020-04" db="EMBL/GenBank/DDBJ databases">
        <title>Novel Mycoplasma species detected in Phocoena phocoena (harbor porpoise) from the USA.</title>
        <authorList>
            <person name="Volokhov D.V."/>
        </authorList>
    </citation>
    <scope>NUCLEOTIDE SEQUENCE [LARGE SCALE GENOMIC DNA]</scope>
    <source>
        <strain evidence="6 7">Phocoena C-264-GEN</strain>
    </source>
</reference>
<comment type="similarity">
    <text evidence="1">Belongs to the flavin oxidoreductase frp family.</text>
</comment>
<dbReference type="Proteomes" id="UP000501060">
    <property type="component" value="Chromosome"/>
</dbReference>
<sequence>MNFYKNILERTSVRDFDESKEISPEIMNQLINTIQLAPTSSNWFSSSAIVISDKKLLQKLSQTSKYMNHLSKAKMLVVFLADYNRMELAKKTYPEYKYKSNSSESFTVGIGDAFIQATMLQDIAIANGLGTCFLGLVRTIVDELIDILNIKGKAYPVIGLAVGYAKTTAPVKPKLNRVFMNEYNFEAIECQANKYSEELIEYYSKLNPNKPSYSYLEASIISASRYVMDTDKIENIWDLQLVEKNK</sequence>
<protein>
    <submittedName>
        <fullName evidence="6">Nitroreductase</fullName>
    </submittedName>
</protein>
<evidence type="ECO:0000256" key="1">
    <source>
        <dbReference type="ARBA" id="ARBA00008366"/>
    </source>
</evidence>
<proteinExistence type="inferred from homology"/>
<keyword evidence="7" id="KW-1185">Reference proteome</keyword>
<evidence type="ECO:0000256" key="3">
    <source>
        <dbReference type="ARBA" id="ARBA00022643"/>
    </source>
</evidence>
<dbReference type="InterPro" id="IPR029479">
    <property type="entry name" value="Nitroreductase"/>
</dbReference>
<name>A0A858U6Q1_9MOLU</name>
<keyword evidence="2" id="KW-0285">Flavoprotein</keyword>
<organism evidence="6 7">
    <name type="scientific">Mycoplasma phocoenae</name>
    <dbReference type="NCBI Taxonomy" id="754517"/>
    <lineage>
        <taxon>Bacteria</taxon>
        <taxon>Bacillati</taxon>
        <taxon>Mycoplasmatota</taxon>
        <taxon>Mollicutes</taxon>
        <taxon>Mycoplasmataceae</taxon>
        <taxon>Mycoplasma</taxon>
    </lineage>
</organism>
<keyword evidence="4" id="KW-0560">Oxidoreductase</keyword>
<evidence type="ECO:0000256" key="2">
    <source>
        <dbReference type="ARBA" id="ARBA00022630"/>
    </source>
</evidence>
<evidence type="ECO:0000313" key="6">
    <source>
        <dbReference type="EMBL" id="QJG66945.1"/>
    </source>
</evidence>
<dbReference type="SUPFAM" id="SSF55469">
    <property type="entry name" value="FMN-dependent nitroreductase-like"/>
    <property type="match status" value="1"/>
</dbReference>
<dbReference type="KEGG" id="mphe:HGG69_01240"/>
<dbReference type="Pfam" id="PF00881">
    <property type="entry name" value="Nitroreductase"/>
    <property type="match status" value="1"/>
</dbReference>
<dbReference type="InterPro" id="IPR016446">
    <property type="entry name" value="Flavin_OxRdtase_Frp"/>
</dbReference>
<dbReference type="PANTHER" id="PTHR43425">
    <property type="entry name" value="OXYGEN-INSENSITIVE NADPH NITROREDUCTASE"/>
    <property type="match status" value="1"/>
</dbReference>
<dbReference type="RefSeq" id="WP_169604996.1">
    <property type="nucleotide sequence ID" value="NZ_CP051481.1"/>
</dbReference>